<keyword evidence="3" id="KW-0732">Signal</keyword>
<dbReference type="Proteomes" id="UP000199184">
    <property type="component" value="Unassembled WGS sequence"/>
</dbReference>
<evidence type="ECO:0000256" key="1">
    <source>
        <dbReference type="ARBA" id="ARBA00004196"/>
    </source>
</evidence>
<evidence type="ECO:0000256" key="4">
    <source>
        <dbReference type="ARBA" id="ARBA00023008"/>
    </source>
</evidence>
<keyword evidence="5" id="KW-0812">Transmembrane</keyword>
<organism evidence="7 8">
    <name type="scientific">Bradyrhizobium shewense</name>
    <dbReference type="NCBI Taxonomy" id="1761772"/>
    <lineage>
        <taxon>Bacteria</taxon>
        <taxon>Pseudomonadati</taxon>
        <taxon>Pseudomonadota</taxon>
        <taxon>Alphaproteobacteria</taxon>
        <taxon>Hyphomicrobiales</taxon>
        <taxon>Nitrobacteraceae</taxon>
        <taxon>Bradyrhizobium</taxon>
    </lineage>
</organism>
<keyword evidence="5" id="KW-0472">Membrane</keyword>
<dbReference type="InterPro" id="IPR032694">
    <property type="entry name" value="CopC/D"/>
</dbReference>
<evidence type="ECO:0000256" key="5">
    <source>
        <dbReference type="SAM" id="Phobius"/>
    </source>
</evidence>
<dbReference type="InterPro" id="IPR014756">
    <property type="entry name" value="Ig_E-set"/>
</dbReference>
<evidence type="ECO:0000313" key="8">
    <source>
        <dbReference type="Proteomes" id="UP000199184"/>
    </source>
</evidence>
<sequence>MEADQCKLKVDSYFMHFTGYQPQSSRAEFCEDIPEVGRTIIVLDFVDESLRDIPVSVNLARDDGVQRMEMTDTSSSILYIPPRKYPNGTIKIEVNFEKAGRYVGVVAIEGRGQSVANFPFDVGRSWSLIRLLAWCLVIVSGAVGTFLWARRRYSIGRELSSANHRQRRVDSMKRFVLVLMAVLIGMPSAVLAHAHLIRSTPQDGSEISAPIDPIVLYFTEALEQRLINVALSRDNKSVSGLSQPVLSGNGRIVNVSLPHLFAGLYTVSWSVVSIDGHRTEGKFKFLYREP</sequence>
<dbReference type="GO" id="GO:0006825">
    <property type="term" value="P:copper ion transport"/>
    <property type="evidence" value="ECO:0007669"/>
    <property type="project" value="InterPro"/>
</dbReference>
<dbReference type="GO" id="GO:0042597">
    <property type="term" value="C:periplasmic space"/>
    <property type="evidence" value="ECO:0007669"/>
    <property type="project" value="InterPro"/>
</dbReference>
<accession>A0A1C3X0C0</accession>
<feature type="transmembrane region" description="Helical" evidence="5">
    <location>
        <begin position="175"/>
        <end position="196"/>
    </location>
</feature>
<dbReference type="InterPro" id="IPR014755">
    <property type="entry name" value="Cu-Rt/internalin_Ig-like"/>
</dbReference>
<keyword evidence="4" id="KW-0186">Copper</keyword>
<keyword evidence="2" id="KW-0479">Metal-binding</keyword>
<proteinExistence type="predicted"/>
<dbReference type="SUPFAM" id="SSF81296">
    <property type="entry name" value="E set domains"/>
    <property type="match status" value="1"/>
</dbReference>
<dbReference type="GO" id="GO:0005507">
    <property type="term" value="F:copper ion binding"/>
    <property type="evidence" value="ECO:0007669"/>
    <property type="project" value="InterPro"/>
</dbReference>
<dbReference type="Gene3D" id="2.60.40.1220">
    <property type="match status" value="1"/>
</dbReference>
<keyword evidence="8" id="KW-1185">Reference proteome</keyword>
<name>A0A1C3X0C0_9BRAD</name>
<dbReference type="InterPro" id="IPR007348">
    <property type="entry name" value="CopC_dom"/>
</dbReference>
<dbReference type="EMBL" id="FMAI01000011">
    <property type="protein sequence ID" value="SCB45717.1"/>
    <property type="molecule type" value="Genomic_DNA"/>
</dbReference>
<gene>
    <name evidence="7" type="ORF">GA0061098_101195</name>
</gene>
<evidence type="ECO:0000256" key="3">
    <source>
        <dbReference type="ARBA" id="ARBA00022729"/>
    </source>
</evidence>
<dbReference type="GO" id="GO:0030313">
    <property type="term" value="C:cell envelope"/>
    <property type="evidence" value="ECO:0007669"/>
    <property type="project" value="UniProtKB-SubCell"/>
</dbReference>
<feature type="transmembrane region" description="Helical" evidence="5">
    <location>
        <begin position="128"/>
        <end position="149"/>
    </location>
</feature>
<dbReference type="Pfam" id="PF04234">
    <property type="entry name" value="CopC"/>
    <property type="match status" value="1"/>
</dbReference>
<feature type="domain" description="CopC" evidence="6">
    <location>
        <begin position="193"/>
        <end position="285"/>
    </location>
</feature>
<protein>
    <submittedName>
        <fullName evidence="7">Copper-binding protein CopC (Methionine-rich)</fullName>
    </submittedName>
</protein>
<reference evidence="8" key="1">
    <citation type="submission" date="2016-08" db="EMBL/GenBank/DDBJ databases">
        <authorList>
            <person name="Varghese N."/>
            <person name="Submissions Spin"/>
        </authorList>
    </citation>
    <scope>NUCLEOTIDE SEQUENCE [LARGE SCALE GENOMIC DNA]</scope>
    <source>
        <strain evidence="8">ERR11</strain>
    </source>
</reference>
<evidence type="ECO:0000259" key="6">
    <source>
        <dbReference type="Pfam" id="PF04234"/>
    </source>
</evidence>
<keyword evidence="5" id="KW-1133">Transmembrane helix</keyword>
<dbReference type="GO" id="GO:0046688">
    <property type="term" value="P:response to copper ion"/>
    <property type="evidence" value="ECO:0007669"/>
    <property type="project" value="InterPro"/>
</dbReference>
<dbReference type="PANTHER" id="PTHR34820">
    <property type="entry name" value="INNER MEMBRANE PROTEIN YEBZ"/>
    <property type="match status" value="1"/>
</dbReference>
<dbReference type="GO" id="GO:0005886">
    <property type="term" value="C:plasma membrane"/>
    <property type="evidence" value="ECO:0007669"/>
    <property type="project" value="TreeGrafter"/>
</dbReference>
<dbReference type="AlphaFoldDB" id="A0A1C3X0C0"/>
<comment type="subcellular location">
    <subcellularLocation>
        <location evidence="1">Cell envelope</location>
    </subcellularLocation>
</comment>
<evidence type="ECO:0000256" key="2">
    <source>
        <dbReference type="ARBA" id="ARBA00022723"/>
    </source>
</evidence>
<evidence type="ECO:0000313" key="7">
    <source>
        <dbReference type="EMBL" id="SCB45717.1"/>
    </source>
</evidence>
<dbReference type="PANTHER" id="PTHR34820:SF4">
    <property type="entry name" value="INNER MEMBRANE PROTEIN YEBZ"/>
    <property type="match status" value="1"/>
</dbReference>